<comment type="caution">
    <text evidence="1">The sequence shown here is derived from an EMBL/GenBank/DDBJ whole genome shotgun (WGS) entry which is preliminary data.</text>
</comment>
<dbReference type="EMBL" id="BPQB01000116">
    <property type="protein sequence ID" value="GJE99675.1"/>
    <property type="molecule type" value="Genomic_DNA"/>
</dbReference>
<name>A0A9P3GU15_9APHY</name>
<reference evidence="1 2" key="1">
    <citation type="submission" date="2021-08" db="EMBL/GenBank/DDBJ databases">
        <title>Draft Genome Sequence of Phanerochaete sordida strain YK-624.</title>
        <authorList>
            <person name="Mori T."/>
            <person name="Dohra H."/>
            <person name="Suzuki T."/>
            <person name="Kawagishi H."/>
            <person name="Hirai H."/>
        </authorList>
    </citation>
    <scope>NUCLEOTIDE SEQUENCE [LARGE SCALE GENOMIC DNA]</scope>
    <source>
        <strain evidence="1 2">YK-624</strain>
    </source>
</reference>
<proteinExistence type="predicted"/>
<dbReference type="AlphaFoldDB" id="A0A9P3GU15"/>
<dbReference type="PANTHER" id="PTHR42057">
    <property type="entry name" value="F-BOX DOMAIN PROTEIN (AFU_ORTHOLOGUE AFUA_4G00200)"/>
    <property type="match status" value="1"/>
</dbReference>
<dbReference type="PANTHER" id="PTHR42057:SF2">
    <property type="entry name" value="F-BOX DOMAIN PROTEIN (AFU_ORTHOLOGUE AFUA_4G00200)-RELATED"/>
    <property type="match status" value="1"/>
</dbReference>
<accession>A0A9P3GU15</accession>
<keyword evidence="2" id="KW-1185">Reference proteome</keyword>
<evidence type="ECO:0000313" key="2">
    <source>
        <dbReference type="Proteomes" id="UP000703269"/>
    </source>
</evidence>
<evidence type="ECO:0008006" key="3">
    <source>
        <dbReference type="Google" id="ProtNLM"/>
    </source>
</evidence>
<dbReference type="OrthoDB" id="2858653at2759"/>
<sequence length="427" mass="47573">MTPSARPAKPTRTFNDLPVELIGAVVHEVASIGDLLQLRVVNHTFSAYATPRAFDTFHVANTQKSAQGHRLLSKSPSLAALVKKLVIHCEAGPGENKLLNTVEEDDESKAVRVAFAHNMARLHLFPSLSELELNFFSGMVWQTVQSAEDGTITLSHPSKYFMLQSSIMQGLLSSPRRIPRLRSLTLNNFIPFPAPEFEGEALKTLMSGLEHFTLSAHALRFKGRRGEDMWSWFWSEMVPARFLEPAQRTLTTLALSSDQPIGQFPTVDLSWLRFPRLASLHLGGFTFNDAGLAEDFVVAHTRSLRALTLDTCAMHLAGPAPARPWAAVYQRLADALPGLTAFHTRRRTGWGLHERDARLELQSPYERCITGYGYERGKDVKLALSVQQADRLALRNFLRAVNARRLARGLPPQDLPELVVGVSRVRA</sequence>
<dbReference type="Proteomes" id="UP000703269">
    <property type="component" value="Unassembled WGS sequence"/>
</dbReference>
<evidence type="ECO:0000313" key="1">
    <source>
        <dbReference type="EMBL" id="GJE99675.1"/>
    </source>
</evidence>
<gene>
    <name evidence="1" type="ORF">PsYK624_159460</name>
</gene>
<protein>
    <recommendedName>
        <fullName evidence="3">F-box domain-containing protein</fullName>
    </recommendedName>
</protein>
<organism evidence="1 2">
    <name type="scientific">Phanerochaete sordida</name>
    <dbReference type="NCBI Taxonomy" id="48140"/>
    <lineage>
        <taxon>Eukaryota</taxon>
        <taxon>Fungi</taxon>
        <taxon>Dikarya</taxon>
        <taxon>Basidiomycota</taxon>
        <taxon>Agaricomycotina</taxon>
        <taxon>Agaricomycetes</taxon>
        <taxon>Polyporales</taxon>
        <taxon>Phanerochaetaceae</taxon>
        <taxon>Phanerochaete</taxon>
    </lineage>
</organism>